<dbReference type="AlphaFoldDB" id="A0A8S1Q5W2"/>
<gene>
    <name evidence="1" type="ORF">PSON_ATCC_30995.1.T0960194</name>
</gene>
<comment type="caution">
    <text evidence="1">The sequence shown here is derived from an EMBL/GenBank/DDBJ whole genome shotgun (WGS) entry which is preliminary data.</text>
</comment>
<reference evidence="1" key="1">
    <citation type="submission" date="2021-01" db="EMBL/GenBank/DDBJ databases">
        <authorList>
            <consortium name="Genoscope - CEA"/>
            <person name="William W."/>
        </authorList>
    </citation>
    <scope>NUCLEOTIDE SEQUENCE</scope>
</reference>
<proteinExistence type="predicted"/>
<evidence type="ECO:0000313" key="2">
    <source>
        <dbReference type="Proteomes" id="UP000692954"/>
    </source>
</evidence>
<organism evidence="1 2">
    <name type="scientific">Paramecium sonneborni</name>
    <dbReference type="NCBI Taxonomy" id="65129"/>
    <lineage>
        <taxon>Eukaryota</taxon>
        <taxon>Sar</taxon>
        <taxon>Alveolata</taxon>
        <taxon>Ciliophora</taxon>
        <taxon>Intramacronucleata</taxon>
        <taxon>Oligohymenophorea</taxon>
        <taxon>Peniculida</taxon>
        <taxon>Parameciidae</taxon>
        <taxon>Paramecium</taxon>
    </lineage>
</organism>
<dbReference type="EMBL" id="CAJJDN010000096">
    <property type="protein sequence ID" value="CAD8110818.1"/>
    <property type="molecule type" value="Genomic_DNA"/>
</dbReference>
<protein>
    <submittedName>
        <fullName evidence="1">Uncharacterized protein</fullName>
    </submittedName>
</protein>
<accession>A0A8S1Q5W2</accession>
<dbReference type="OrthoDB" id="296588at2759"/>
<dbReference type="Proteomes" id="UP000692954">
    <property type="component" value="Unassembled WGS sequence"/>
</dbReference>
<sequence>MLTSFEDLYFEENTTSKYCYFETDNFLPIKDYNESIEQFGMLIEAQIDDVIINQNDTPENEPQSTFQENIHLQNNFCLPIKKKMYRFPRESKNYFKNIGPKLRKFIMQNFSQTHELINHPLIVEFLKVKNQSHTKLHIKQLCKSSQGLAIAKTFFKNFRWAKSLVNDDLRSYFRLNSEWNN</sequence>
<keyword evidence="2" id="KW-1185">Reference proteome</keyword>
<name>A0A8S1Q5W2_9CILI</name>
<evidence type="ECO:0000313" key="1">
    <source>
        <dbReference type="EMBL" id="CAD8110818.1"/>
    </source>
</evidence>